<dbReference type="CDD" id="cd02644">
    <property type="entry name" value="R3H_jag"/>
    <property type="match status" value="1"/>
</dbReference>
<evidence type="ECO:0000256" key="2">
    <source>
        <dbReference type="ARBA" id="ARBA00022884"/>
    </source>
</evidence>
<dbReference type="PANTHER" id="PTHR35800:SF1">
    <property type="entry name" value="RNA-BINDING PROTEIN KHPB"/>
    <property type="match status" value="1"/>
</dbReference>
<keyword evidence="9" id="KW-1185">Reference proteome</keyword>
<accession>A0A841RII5</accession>
<keyword evidence="3 6" id="KW-0133">Cell shape</keyword>
<gene>
    <name evidence="6" type="primary">khpB</name>
    <name evidence="6" type="synonym">eloR</name>
    <name evidence="8" type="ORF">HNR50_004031</name>
</gene>
<dbReference type="Proteomes" id="UP000587760">
    <property type="component" value="Unassembled WGS sequence"/>
</dbReference>
<comment type="subunit">
    <text evidence="6">Forms a complex with KhpA.</text>
</comment>
<dbReference type="NCBIfam" id="NF041568">
    <property type="entry name" value="Jag_EloR"/>
    <property type="match status" value="1"/>
</dbReference>
<dbReference type="InterPro" id="IPR001374">
    <property type="entry name" value="R3H_dom"/>
</dbReference>
<comment type="subcellular location">
    <subcellularLocation>
        <location evidence="6">Cytoplasm</location>
    </subcellularLocation>
</comment>
<dbReference type="Gene3D" id="3.30.1370.50">
    <property type="entry name" value="R3H-like domain"/>
    <property type="match status" value="1"/>
</dbReference>
<evidence type="ECO:0000313" key="9">
    <source>
        <dbReference type="Proteomes" id="UP000587760"/>
    </source>
</evidence>
<evidence type="ECO:0000256" key="1">
    <source>
        <dbReference type="ARBA" id="ARBA00022490"/>
    </source>
</evidence>
<dbReference type="SMART" id="SM00393">
    <property type="entry name" value="R3H"/>
    <property type="match status" value="1"/>
</dbReference>
<reference evidence="8 9" key="1">
    <citation type="submission" date="2020-08" db="EMBL/GenBank/DDBJ databases">
        <title>Genomic Encyclopedia of Type Strains, Phase IV (KMG-IV): sequencing the most valuable type-strain genomes for metagenomic binning, comparative biology and taxonomic classification.</title>
        <authorList>
            <person name="Goeker M."/>
        </authorList>
    </citation>
    <scope>NUCLEOTIDE SEQUENCE [LARGE SCALE GENOMIC DNA]</scope>
    <source>
        <strain evidence="8 9">DSM 2461</strain>
    </source>
</reference>
<dbReference type="Pfam" id="PF01424">
    <property type="entry name" value="R3H"/>
    <property type="match status" value="1"/>
</dbReference>
<dbReference type="InterPro" id="IPR015946">
    <property type="entry name" value="KH_dom-like_a/b"/>
</dbReference>
<comment type="domain">
    <text evidence="6">Has an N-terminal Jag-N domain and 2 RNA-binding domains (KH and R3H).</text>
</comment>
<keyword evidence="5 6" id="KW-0961">Cell wall biogenesis/degradation</keyword>
<keyword evidence="2 6" id="KW-0694">RNA-binding</keyword>
<dbReference type="EMBL" id="JACHGJ010000011">
    <property type="protein sequence ID" value="MBB6482338.1"/>
    <property type="molecule type" value="Genomic_DNA"/>
</dbReference>
<feature type="domain" description="R3H" evidence="7">
    <location>
        <begin position="154"/>
        <end position="220"/>
    </location>
</feature>
<dbReference type="Gene3D" id="3.30.300.20">
    <property type="match status" value="1"/>
</dbReference>
<protein>
    <recommendedName>
        <fullName evidence="6">RNA-binding protein KhpB</fullName>
    </recommendedName>
    <alternativeName>
        <fullName evidence="6">RNA-binding protein EloR</fullName>
    </alternativeName>
</protein>
<dbReference type="InterPro" id="IPR032782">
    <property type="entry name" value="KhpB_N"/>
</dbReference>
<comment type="caution">
    <text evidence="6">Lacks conserved residue(s) required for the propagation of feature annotation.</text>
</comment>
<dbReference type="GO" id="GO:0003723">
    <property type="term" value="F:RNA binding"/>
    <property type="evidence" value="ECO:0007669"/>
    <property type="project" value="UniProtKB-UniRule"/>
</dbReference>
<evidence type="ECO:0000313" key="8">
    <source>
        <dbReference type="EMBL" id="MBB6482338.1"/>
    </source>
</evidence>
<dbReference type="SUPFAM" id="SSF82708">
    <property type="entry name" value="R3H domain"/>
    <property type="match status" value="1"/>
</dbReference>
<dbReference type="Gene3D" id="3.30.30.80">
    <property type="entry name" value="probable RNA-binding protein from clostridium symbiosum atcc 14940"/>
    <property type="match status" value="1"/>
</dbReference>
<proteinExistence type="inferred from homology"/>
<dbReference type="InterPro" id="IPR034079">
    <property type="entry name" value="R3H_KhpB"/>
</dbReference>
<dbReference type="InterPro" id="IPR038008">
    <property type="entry name" value="Jag_KH"/>
</dbReference>
<dbReference type="GO" id="GO:0008360">
    <property type="term" value="P:regulation of cell shape"/>
    <property type="evidence" value="ECO:0007669"/>
    <property type="project" value="UniProtKB-KW"/>
</dbReference>
<organism evidence="8 9">
    <name type="scientific">Spirochaeta isovalerica</name>
    <dbReference type="NCBI Taxonomy" id="150"/>
    <lineage>
        <taxon>Bacteria</taxon>
        <taxon>Pseudomonadati</taxon>
        <taxon>Spirochaetota</taxon>
        <taxon>Spirochaetia</taxon>
        <taxon>Spirochaetales</taxon>
        <taxon>Spirochaetaceae</taxon>
        <taxon>Spirochaeta</taxon>
    </lineage>
</organism>
<comment type="function">
    <text evidence="6">A probable RNA chaperone. Forms a complex with KhpA which binds to cellular RNA and controls its expression. Plays a role in peptidoglycan (PG) homeostasis and cell length regulation.</text>
</comment>
<sequence>MIKEFEGKTEKEAISKAVSELGLQQDEFDVEILETVSNGIFKRGSVKIRVHVEDESTGVPHQKIDFEGDLEKETAVFVTNIIEKMGYPGSVSVNFRDERKIGLDIKSEHSAILIGKKGKNMDAIQLLANVYLGKITPSDEKPARVIIDSENYRRRREDSIVRMARKTAEQVCRSKNSKLLEPMNPFERRLIHTALNDMNDVITKSEGDGLYKQVRIIYKGSRE</sequence>
<dbReference type="PANTHER" id="PTHR35800">
    <property type="entry name" value="PROTEIN JAG"/>
    <property type="match status" value="1"/>
</dbReference>
<dbReference type="Pfam" id="PF13083">
    <property type="entry name" value="KH_KhpA-B"/>
    <property type="match status" value="1"/>
</dbReference>
<dbReference type="GO" id="GO:0005737">
    <property type="term" value="C:cytoplasm"/>
    <property type="evidence" value="ECO:0007669"/>
    <property type="project" value="UniProtKB-SubCell"/>
</dbReference>
<dbReference type="HAMAP" id="MF_00867">
    <property type="entry name" value="KhpB"/>
    <property type="match status" value="1"/>
</dbReference>
<dbReference type="AlphaFoldDB" id="A0A841RII5"/>
<evidence type="ECO:0000256" key="5">
    <source>
        <dbReference type="ARBA" id="ARBA00023316"/>
    </source>
</evidence>
<dbReference type="GO" id="GO:0071555">
    <property type="term" value="P:cell wall organization"/>
    <property type="evidence" value="ECO:0007669"/>
    <property type="project" value="UniProtKB-KW"/>
</dbReference>
<dbReference type="InterPro" id="IPR038247">
    <property type="entry name" value="Jag_N_dom_sf"/>
</dbReference>
<dbReference type="SMART" id="SM01245">
    <property type="entry name" value="Jag_N"/>
    <property type="match status" value="1"/>
</dbReference>
<dbReference type="GO" id="GO:0009252">
    <property type="term" value="P:peptidoglycan biosynthetic process"/>
    <property type="evidence" value="ECO:0007669"/>
    <property type="project" value="UniProtKB-UniRule"/>
</dbReference>
<dbReference type="InterPro" id="IPR039247">
    <property type="entry name" value="KhpB"/>
</dbReference>
<dbReference type="RefSeq" id="WP_184748575.1">
    <property type="nucleotide sequence ID" value="NZ_JACHGJ010000011.1"/>
</dbReference>
<evidence type="ECO:0000259" key="7">
    <source>
        <dbReference type="PROSITE" id="PS51061"/>
    </source>
</evidence>
<dbReference type="PROSITE" id="PS51061">
    <property type="entry name" value="R3H"/>
    <property type="match status" value="1"/>
</dbReference>
<dbReference type="InterPro" id="IPR036867">
    <property type="entry name" value="R3H_dom_sf"/>
</dbReference>
<name>A0A841RII5_9SPIO</name>
<evidence type="ECO:0000256" key="4">
    <source>
        <dbReference type="ARBA" id="ARBA00023186"/>
    </source>
</evidence>
<comment type="caution">
    <text evidence="8">The sequence shown here is derived from an EMBL/GenBank/DDBJ whole genome shotgun (WGS) entry which is preliminary data.</text>
</comment>
<dbReference type="CDD" id="cd02414">
    <property type="entry name" value="KH-II_Jag"/>
    <property type="match status" value="1"/>
</dbReference>
<evidence type="ECO:0000256" key="3">
    <source>
        <dbReference type="ARBA" id="ARBA00022960"/>
    </source>
</evidence>
<dbReference type="Pfam" id="PF14804">
    <property type="entry name" value="Jag_N"/>
    <property type="match status" value="1"/>
</dbReference>
<keyword evidence="1 6" id="KW-0963">Cytoplasm</keyword>
<keyword evidence="4 6" id="KW-0143">Chaperone</keyword>
<comment type="similarity">
    <text evidence="6">Belongs to the KhpB RNA-binding protein family.</text>
</comment>
<evidence type="ECO:0000256" key="6">
    <source>
        <dbReference type="HAMAP-Rule" id="MF_00867"/>
    </source>
</evidence>